<feature type="transmembrane region" description="Helical" evidence="2">
    <location>
        <begin position="46"/>
        <end position="64"/>
    </location>
</feature>
<gene>
    <name evidence="3" type="ORF">P3T76_013718</name>
</gene>
<dbReference type="AlphaFoldDB" id="A0AAD9G2W2"/>
<evidence type="ECO:0000313" key="3">
    <source>
        <dbReference type="EMBL" id="KAK1930761.1"/>
    </source>
</evidence>
<evidence type="ECO:0000256" key="1">
    <source>
        <dbReference type="SAM" id="MobiDB-lite"/>
    </source>
</evidence>
<dbReference type="Proteomes" id="UP001259832">
    <property type="component" value="Unassembled WGS sequence"/>
</dbReference>
<keyword evidence="2" id="KW-1133">Transmembrane helix</keyword>
<accession>A0AAD9G2W2</accession>
<comment type="caution">
    <text evidence="3">The sequence shown here is derived from an EMBL/GenBank/DDBJ whole genome shotgun (WGS) entry which is preliminary data.</text>
</comment>
<proteinExistence type="predicted"/>
<keyword evidence="4" id="KW-1185">Reference proteome</keyword>
<name>A0AAD9G2W2_9STRA</name>
<feature type="region of interest" description="Disordered" evidence="1">
    <location>
        <begin position="16"/>
        <end position="39"/>
    </location>
</feature>
<reference evidence="3" key="1">
    <citation type="submission" date="2023-08" db="EMBL/GenBank/DDBJ databases">
        <title>Reference Genome Resource for the Citrus Pathogen Phytophthora citrophthora.</title>
        <authorList>
            <person name="Moller H."/>
            <person name="Coetzee B."/>
            <person name="Rose L.J."/>
            <person name="Van Niekerk J.M."/>
        </authorList>
    </citation>
    <scope>NUCLEOTIDE SEQUENCE</scope>
    <source>
        <strain evidence="3">STE-U-9442</strain>
    </source>
</reference>
<dbReference type="EMBL" id="JASMQC010000037">
    <property type="protein sequence ID" value="KAK1930761.1"/>
    <property type="molecule type" value="Genomic_DNA"/>
</dbReference>
<organism evidence="3 4">
    <name type="scientific">Phytophthora citrophthora</name>
    <dbReference type="NCBI Taxonomy" id="4793"/>
    <lineage>
        <taxon>Eukaryota</taxon>
        <taxon>Sar</taxon>
        <taxon>Stramenopiles</taxon>
        <taxon>Oomycota</taxon>
        <taxon>Peronosporomycetes</taxon>
        <taxon>Peronosporales</taxon>
        <taxon>Peronosporaceae</taxon>
        <taxon>Phytophthora</taxon>
    </lineage>
</organism>
<keyword evidence="2" id="KW-0812">Transmembrane</keyword>
<protein>
    <submittedName>
        <fullName evidence="3">Uncharacterized protein</fullName>
    </submittedName>
</protein>
<evidence type="ECO:0000313" key="4">
    <source>
        <dbReference type="Proteomes" id="UP001259832"/>
    </source>
</evidence>
<keyword evidence="2" id="KW-0472">Membrane</keyword>
<sequence length="85" mass="8925">MVTKFGMGKAAAVRLPIGGEKEAEKPGKLLPSGGAGSSSHPIVQTFQSLVGSSLWIGVLLLYIGGRGTRTHREKPIGKLEKKIAK</sequence>
<evidence type="ECO:0000256" key="2">
    <source>
        <dbReference type="SAM" id="Phobius"/>
    </source>
</evidence>